<dbReference type="RefSeq" id="XP_001802812.1">
    <property type="nucleotide sequence ID" value="XM_001802760.1"/>
</dbReference>
<dbReference type="Gene3D" id="3.40.50.720">
    <property type="entry name" value="NAD(P)-binding Rossmann-like Domain"/>
    <property type="match status" value="1"/>
</dbReference>
<dbReference type="AlphaFoldDB" id="A0A7U2NQS2"/>
<keyword evidence="3" id="KW-1185">Reference proteome</keyword>
<dbReference type="PROSITE" id="PS01162">
    <property type="entry name" value="QOR_ZETA_CRYSTAL"/>
    <property type="match status" value="1"/>
</dbReference>
<dbReference type="CDD" id="cd08267">
    <property type="entry name" value="MDR1"/>
    <property type="match status" value="1"/>
</dbReference>
<dbReference type="PANTHER" id="PTHR44013:SF1">
    <property type="entry name" value="ZINC-TYPE ALCOHOL DEHYDROGENASE-LIKE PROTEIN C16A3.02C"/>
    <property type="match status" value="1"/>
</dbReference>
<dbReference type="InterPro" id="IPR011032">
    <property type="entry name" value="GroES-like_sf"/>
</dbReference>
<dbReference type="VEuPathDB" id="FungiDB:JI435_125910"/>
<protein>
    <recommendedName>
        <fullName evidence="1">Enoyl reductase (ER) domain-containing protein</fullName>
    </recommendedName>
</protein>
<proteinExistence type="predicted"/>
<dbReference type="InterPro" id="IPR013154">
    <property type="entry name" value="ADH-like_N"/>
</dbReference>
<dbReference type="PANTHER" id="PTHR44013">
    <property type="entry name" value="ZINC-TYPE ALCOHOL DEHYDROGENASE-LIKE PROTEIN C16A3.02C"/>
    <property type="match status" value="1"/>
</dbReference>
<evidence type="ECO:0000313" key="3">
    <source>
        <dbReference type="Proteomes" id="UP000663193"/>
    </source>
</evidence>
<dbReference type="OMA" id="GLWGIQI"/>
<dbReference type="SUPFAM" id="SSF50129">
    <property type="entry name" value="GroES-like"/>
    <property type="match status" value="1"/>
</dbReference>
<dbReference type="InterPro" id="IPR020843">
    <property type="entry name" value="ER"/>
</dbReference>
<evidence type="ECO:0000313" key="2">
    <source>
        <dbReference type="EMBL" id="QRD07006.1"/>
    </source>
</evidence>
<dbReference type="GO" id="GO:0016491">
    <property type="term" value="F:oxidoreductase activity"/>
    <property type="evidence" value="ECO:0007669"/>
    <property type="project" value="InterPro"/>
</dbReference>
<dbReference type="KEGG" id="pno:SNOG_12591"/>
<dbReference type="GO" id="GO:0008270">
    <property type="term" value="F:zinc ion binding"/>
    <property type="evidence" value="ECO:0007669"/>
    <property type="project" value="InterPro"/>
</dbReference>
<dbReference type="EMBL" id="CP069043">
    <property type="protein sequence ID" value="QRD07006.1"/>
    <property type="molecule type" value="Genomic_DNA"/>
</dbReference>
<sequence>MSSDTTTCRTWRITAPGNITANLELVTIPRPTADHLDKNSLLIRVVSSSIYKGDWYPVELGGVSKVLGVSYPNTPGYDYGGHVVAVGRKVTDVKPGDVVFGRMDPMKQGSLAEYIVAPVEGVAVLPQGVSPRQAGTAGTCALAAYQSLAPFVEPGDRVLINGGSGGVGTFGIQIARALGCSVTVTCSTEKIRLCSDLGADDVIDYKREDVLKALQKRGHVFAHVVDAIGGSPPELYTLCDQIMVPGKKRHFASVGGSINAASAVNMYSGSMRPSWLGGSKTKWTPIIATNVHKDLAQIAVWMGEGKVRAAIDSTFSFEQVPEAFVRHKKGSVAGKILIDVMEGGGEVLPSKEMA</sequence>
<dbReference type="Gene3D" id="3.90.180.10">
    <property type="entry name" value="Medium-chain alcohol dehydrogenases, catalytic domain"/>
    <property type="match status" value="1"/>
</dbReference>
<dbReference type="InterPro" id="IPR052733">
    <property type="entry name" value="Chloroplast_QOR"/>
</dbReference>
<evidence type="ECO:0000259" key="1">
    <source>
        <dbReference type="SMART" id="SM00829"/>
    </source>
</evidence>
<dbReference type="OrthoDB" id="201656at2759"/>
<dbReference type="Pfam" id="PF08240">
    <property type="entry name" value="ADH_N"/>
    <property type="match status" value="1"/>
</dbReference>
<dbReference type="SMART" id="SM00829">
    <property type="entry name" value="PKS_ER"/>
    <property type="match status" value="1"/>
</dbReference>
<dbReference type="InterPro" id="IPR036291">
    <property type="entry name" value="NAD(P)-bd_dom_sf"/>
</dbReference>
<dbReference type="InterPro" id="IPR002364">
    <property type="entry name" value="Quin_OxRdtase/zeta-crystal_CS"/>
</dbReference>
<dbReference type="SUPFAM" id="SSF51735">
    <property type="entry name" value="NAD(P)-binding Rossmann-fold domains"/>
    <property type="match status" value="1"/>
</dbReference>
<organism evidence="2 3">
    <name type="scientific">Phaeosphaeria nodorum (strain SN15 / ATCC MYA-4574 / FGSC 10173)</name>
    <name type="common">Glume blotch fungus</name>
    <name type="synonym">Parastagonospora nodorum</name>
    <dbReference type="NCBI Taxonomy" id="321614"/>
    <lineage>
        <taxon>Eukaryota</taxon>
        <taxon>Fungi</taxon>
        <taxon>Dikarya</taxon>
        <taxon>Ascomycota</taxon>
        <taxon>Pezizomycotina</taxon>
        <taxon>Dothideomycetes</taxon>
        <taxon>Pleosporomycetidae</taxon>
        <taxon>Pleosporales</taxon>
        <taxon>Pleosporineae</taxon>
        <taxon>Phaeosphaeriaceae</taxon>
        <taxon>Parastagonospora</taxon>
    </lineage>
</organism>
<dbReference type="Proteomes" id="UP000663193">
    <property type="component" value="Chromosome 21"/>
</dbReference>
<name>A0A7U2NQS2_PHANO</name>
<feature type="domain" description="Enoyl reductase (ER)" evidence="1">
    <location>
        <begin position="21"/>
        <end position="338"/>
    </location>
</feature>
<dbReference type="Pfam" id="PF13602">
    <property type="entry name" value="ADH_zinc_N_2"/>
    <property type="match status" value="1"/>
</dbReference>
<reference evidence="3" key="1">
    <citation type="journal article" date="2021" name="BMC Genomics">
        <title>Chromosome-level genome assembly and manually-curated proteome of model necrotroph Parastagonospora nodorum Sn15 reveals a genome-wide trove of candidate effector homologs, and redundancy of virulence-related functions within an accessory chromosome.</title>
        <authorList>
            <person name="Bertazzoni S."/>
            <person name="Jones D.A.B."/>
            <person name="Phan H.T."/>
            <person name="Tan K.-C."/>
            <person name="Hane J.K."/>
        </authorList>
    </citation>
    <scope>NUCLEOTIDE SEQUENCE [LARGE SCALE GENOMIC DNA]</scope>
    <source>
        <strain evidence="3">SN15 / ATCC MYA-4574 / FGSC 10173)</strain>
    </source>
</reference>
<gene>
    <name evidence="2" type="ORF">JI435_125910</name>
</gene>
<accession>A0A7U2NQS2</accession>